<dbReference type="WBParaSite" id="Csp11.Scaffold630.g17741.t1">
    <property type="protein sequence ID" value="Csp11.Scaffold630.g17741.t1"/>
    <property type="gene ID" value="Csp11.Scaffold630.g17741"/>
</dbReference>
<accession>A0A1I7UNG8</accession>
<evidence type="ECO:0000313" key="2">
    <source>
        <dbReference type="WBParaSite" id="Csp11.Scaffold630.g17741.t1"/>
    </source>
</evidence>
<keyword evidence="1" id="KW-1185">Reference proteome</keyword>
<protein>
    <submittedName>
        <fullName evidence="2">Histone domain-containing protein</fullName>
    </submittedName>
</protein>
<evidence type="ECO:0000313" key="1">
    <source>
        <dbReference type="Proteomes" id="UP000095282"/>
    </source>
</evidence>
<dbReference type="AlphaFoldDB" id="A0A1I7UNG8"/>
<proteinExistence type="predicted"/>
<sequence length="104" mass="11969">MFVFHSQSHLFQTSSTTTPSPPIPLVHCSPLKKVNECKTDGRQCHRGLTQTVQQSVYPKKRKRIQRKQLKSKSLLEKVGVLINGFVSVFGTLEYTAMVEEFRRY</sequence>
<organism evidence="1 2">
    <name type="scientific">Caenorhabditis tropicalis</name>
    <dbReference type="NCBI Taxonomy" id="1561998"/>
    <lineage>
        <taxon>Eukaryota</taxon>
        <taxon>Metazoa</taxon>
        <taxon>Ecdysozoa</taxon>
        <taxon>Nematoda</taxon>
        <taxon>Chromadorea</taxon>
        <taxon>Rhabditida</taxon>
        <taxon>Rhabditina</taxon>
        <taxon>Rhabditomorpha</taxon>
        <taxon>Rhabditoidea</taxon>
        <taxon>Rhabditidae</taxon>
        <taxon>Peloderinae</taxon>
        <taxon>Caenorhabditis</taxon>
    </lineage>
</organism>
<dbReference type="Proteomes" id="UP000095282">
    <property type="component" value="Unplaced"/>
</dbReference>
<name>A0A1I7UNG8_9PELO</name>
<reference evidence="2" key="1">
    <citation type="submission" date="2016-11" db="UniProtKB">
        <authorList>
            <consortium name="WormBaseParasite"/>
        </authorList>
    </citation>
    <scope>IDENTIFICATION</scope>
</reference>